<keyword evidence="8" id="KW-0378">Hydrolase</keyword>
<gene>
    <name evidence="10" type="ORF">KDAU_03570</name>
</gene>
<dbReference type="GO" id="GO:0004177">
    <property type="term" value="F:aminopeptidase activity"/>
    <property type="evidence" value="ECO:0007669"/>
    <property type="project" value="UniProtKB-KW"/>
</dbReference>
<dbReference type="InterPro" id="IPR035097">
    <property type="entry name" value="M29_N-terminal"/>
</dbReference>
<dbReference type="PANTHER" id="PTHR34448">
    <property type="entry name" value="AMINOPEPTIDASE"/>
    <property type="match status" value="1"/>
</dbReference>
<dbReference type="GO" id="GO:0008237">
    <property type="term" value="F:metallopeptidase activity"/>
    <property type="evidence" value="ECO:0007669"/>
    <property type="project" value="UniProtKB-KW"/>
</dbReference>
<organism evidence="10 11">
    <name type="scientific">Dictyobacter aurantiacus</name>
    <dbReference type="NCBI Taxonomy" id="1936993"/>
    <lineage>
        <taxon>Bacteria</taxon>
        <taxon>Bacillati</taxon>
        <taxon>Chloroflexota</taxon>
        <taxon>Ktedonobacteria</taxon>
        <taxon>Ktedonobacterales</taxon>
        <taxon>Dictyobacteraceae</taxon>
        <taxon>Dictyobacter</taxon>
    </lineage>
</organism>
<keyword evidence="9" id="KW-0482">Metalloprotease</keyword>
<sequence>MNDIRIERWAHTLVHYCLYLKPGDILAIQATPLATPLIEAVYREALRVGAQPIPLIELEELTQILLREGSDSQLTTLSPVTLMMAEKATARLNISSSNNPKALSTVPPARSAKRQQASRSIASTFRQREQAGEFRWCGTLYPTTGYAQEANMSLKEFEEFVFDVCFLNDPDPIARWKELAGRQQRYVDWLVGKKQVHVLGEGTDLRLSIADRIFINSDGKRNFPSGEFFTGPIENSANGVIQFDVPATYGGRSVEGVRLVFQEGKVVEASARQGNDYLQQMLNMDDGARYLGEFAFGINKGVTQATKQILFDEKMGGTIHMALGASYPETGGLNKSALHWDMVCDLRTSGEVWIDDTLFLKDGQILI</sequence>
<evidence type="ECO:0000313" key="11">
    <source>
        <dbReference type="Proteomes" id="UP000287224"/>
    </source>
</evidence>
<dbReference type="GO" id="GO:0046872">
    <property type="term" value="F:metal ion binding"/>
    <property type="evidence" value="ECO:0007669"/>
    <property type="project" value="UniProtKB-KW"/>
</dbReference>
<evidence type="ECO:0000256" key="2">
    <source>
        <dbReference type="ARBA" id="ARBA00001946"/>
    </source>
</evidence>
<dbReference type="Proteomes" id="UP000287224">
    <property type="component" value="Unassembled WGS sequence"/>
</dbReference>
<evidence type="ECO:0000256" key="5">
    <source>
        <dbReference type="ARBA" id="ARBA00022438"/>
    </source>
</evidence>
<protein>
    <submittedName>
        <fullName evidence="10">Aminopeptidase</fullName>
    </submittedName>
</protein>
<dbReference type="RefSeq" id="WP_126594348.1">
    <property type="nucleotide sequence ID" value="NZ_BIFQ01000001.1"/>
</dbReference>
<evidence type="ECO:0000256" key="9">
    <source>
        <dbReference type="ARBA" id="ARBA00023049"/>
    </source>
</evidence>
<keyword evidence="6" id="KW-0645">Protease</keyword>
<comment type="cofactor">
    <cofactor evidence="1">
        <name>Co(2+)</name>
        <dbReference type="ChEBI" id="CHEBI:48828"/>
    </cofactor>
</comment>
<dbReference type="PRINTS" id="PR00919">
    <property type="entry name" value="THERMOPTASE"/>
</dbReference>
<comment type="cofactor">
    <cofactor evidence="2">
        <name>Mg(2+)</name>
        <dbReference type="ChEBI" id="CHEBI:18420"/>
    </cofactor>
</comment>
<keyword evidence="11" id="KW-1185">Reference proteome</keyword>
<keyword evidence="7" id="KW-0479">Metal-binding</keyword>
<dbReference type="SUPFAM" id="SSF144052">
    <property type="entry name" value="Thermophilic metalloprotease-like"/>
    <property type="match status" value="1"/>
</dbReference>
<dbReference type="OrthoDB" id="9803993at2"/>
<name>A0A401Z885_9CHLR</name>
<dbReference type="GO" id="GO:0006508">
    <property type="term" value="P:proteolysis"/>
    <property type="evidence" value="ECO:0007669"/>
    <property type="project" value="UniProtKB-KW"/>
</dbReference>
<comment type="similarity">
    <text evidence="4">Belongs to the peptidase M29 family.</text>
</comment>
<evidence type="ECO:0000256" key="4">
    <source>
        <dbReference type="ARBA" id="ARBA00008236"/>
    </source>
</evidence>
<comment type="caution">
    <text evidence="10">The sequence shown here is derived from an EMBL/GenBank/DDBJ whole genome shotgun (WGS) entry which is preliminary data.</text>
</comment>
<comment type="cofactor">
    <cofactor evidence="3">
        <name>Zn(2+)</name>
        <dbReference type="ChEBI" id="CHEBI:29105"/>
    </cofactor>
</comment>
<evidence type="ECO:0000256" key="3">
    <source>
        <dbReference type="ARBA" id="ARBA00001947"/>
    </source>
</evidence>
<evidence type="ECO:0000256" key="1">
    <source>
        <dbReference type="ARBA" id="ARBA00001941"/>
    </source>
</evidence>
<dbReference type="InterPro" id="IPR052170">
    <property type="entry name" value="M29_Exopeptidase"/>
</dbReference>
<accession>A0A401Z885</accession>
<dbReference type="InterPro" id="IPR000787">
    <property type="entry name" value="Peptidase_M29"/>
</dbReference>
<evidence type="ECO:0000256" key="7">
    <source>
        <dbReference type="ARBA" id="ARBA00022723"/>
    </source>
</evidence>
<proteinExistence type="inferred from homology"/>
<evidence type="ECO:0000256" key="6">
    <source>
        <dbReference type="ARBA" id="ARBA00022670"/>
    </source>
</evidence>
<evidence type="ECO:0000256" key="8">
    <source>
        <dbReference type="ARBA" id="ARBA00022801"/>
    </source>
</evidence>
<evidence type="ECO:0000313" key="10">
    <source>
        <dbReference type="EMBL" id="GCE03028.1"/>
    </source>
</evidence>
<dbReference type="AlphaFoldDB" id="A0A401Z885"/>
<dbReference type="Pfam" id="PF02073">
    <property type="entry name" value="Peptidase_M29"/>
    <property type="match status" value="1"/>
</dbReference>
<keyword evidence="5 10" id="KW-0031">Aminopeptidase</keyword>
<dbReference type="EMBL" id="BIFQ01000001">
    <property type="protein sequence ID" value="GCE03028.1"/>
    <property type="molecule type" value="Genomic_DNA"/>
</dbReference>
<dbReference type="PANTHER" id="PTHR34448:SF1">
    <property type="entry name" value="BLL6088 PROTEIN"/>
    <property type="match status" value="1"/>
</dbReference>
<reference evidence="11" key="1">
    <citation type="submission" date="2018-12" db="EMBL/GenBank/DDBJ databases">
        <title>Tengunoibacter tsumagoiensis gen. nov., sp. nov., Dictyobacter kobayashii sp. nov., D. alpinus sp. nov., and D. joshuensis sp. nov. and description of Dictyobacteraceae fam. nov. within the order Ktedonobacterales isolated from Tengu-no-mugimeshi.</title>
        <authorList>
            <person name="Wang C.M."/>
            <person name="Zheng Y."/>
            <person name="Sakai Y."/>
            <person name="Toyoda A."/>
            <person name="Minakuchi Y."/>
            <person name="Abe K."/>
            <person name="Yokota A."/>
            <person name="Yabe S."/>
        </authorList>
    </citation>
    <scope>NUCLEOTIDE SEQUENCE [LARGE SCALE GENOMIC DNA]</scope>
    <source>
        <strain evidence="11">S-27</strain>
    </source>
</reference>
<dbReference type="Gene3D" id="3.40.1830.10">
    <property type="entry name" value="Thermophilic metalloprotease (M29)"/>
    <property type="match status" value="1"/>
</dbReference>